<evidence type="ECO:0000259" key="11">
    <source>
        <dbReference type="PROSITE" id="PS50119"/>
    </source>
</evidence>
<evidence type="ECO:0000256" key="8">
    <source>
        <dbReference type="PROSITE-ProRule" id="PRU00024"/>
    </source>
</evidence>
<sequence length="400" mass="44409">MGYMCDFCGEQRSMVYCQSDAACLCLSCDRSIHSANALSRRHPRTLLCERCNLQPAFVRCVEESSSLCQNCDWMVHVNASGHKRQAVKCYSGCPSANELSCIWSFLMDLPSALASTCEQGLGSMSIADDNLTNDKAPSRSINDRGLSINVTDLQNVNSSDGWKSPSMPQLDENLVYQQSVFAKSTSSKIGADELELHEDDLHEDFNMDELDSNIEKYEELFGVGHNDPQQFFNNNGIDGLFEMKEMTGADTISPRPYVAEGSLIGWQNVMKPKGSNASAADSMISCKTNPSGCFARQISNISFSGVTGMSNDINYQDCDASPMLLMGEPPPWCSQGSESPSTSDIRNSAVQRYKDKKKTRKFDKRVRYETRKARADVRKREKGRFVKAGDAFDYDPLSKS</sequence>
<dbReference type="SMART" id="SM00336">
    <property type="entry name" value="BBOX"/>
    <property type="match status" value="2"/>
</dbReference>
<comment type="caution">
    <text evidence="13">The sequence shown here is derived from an EMBL/GenBank/DDBJ whole genome shotgun (WGS) entry which is preliminary data.</text>
</comment>
<dbReference type="GO" id="GO:0008270">
    <property type="term" value="F:zinc ion binding"/>
    <property type="evidence" value="ECO:0007669"/>
    <property type="project" value="UniProtKB-KW"/>
</dbReference>
<keyword evidence="5 8" id="KW-0863">Zinc-finger</keyword>
<comment type="similarity">
    <text evidence="2">Belongs to the CONSTANS family.</text>
</comment>
<proteinExistence type="inferred from homology"/>
<comment type="subcellular location">
    <subcellularLocation>
        <location evidence="1 9">Nucleus</location>
    </subcellularLocation>
</comment>
<dbReference type="PANTHER" id="PTHR31717:SF131">
    <property type="entry name" value="ZINC FINGER PROTEIN CONSTANS-LIKE 9"/>
    <property type="match status" value="1"/>
</dbReference>
<evidence type="ECO:0000259" key="12">
    <source>
        <dbReference type="PROSITE" id="PS51017"/>
    </source>
</evidence>
<evidence type="ECO:0000256" key="6">
    <source>
        <dbReference type="ARBA" id="ARBA00022833"/>
    </source>
</evidence>
<dbReference type="CDD" id="cd19821">
    <property type="entry name" value="Bbox1_BBX-like"/>
    <property type="match status" value="2"/>
</dbReference>
<dbReference type="InterPro" id="IPR000315">
    <property type="entry name" value="Znf_B-box"/>
</dbReference>
<evidence type="ECO:0000256" key="3">
    <source>
        <dbReference type="ARBA" id="ARBA00022723"/>
    </source>
</evidence>
<dbReference type="PROSITE" id="PS50119">
    <property type="entry name" value="ZF_BBOX"/>
    <property type="match status" value="2"/>
</dbReference>
<feature type="region of interest" description="Disordered" evidence="10">
    <location>
        <begin position="332"/>
        <end position="361"/>
    </location>
</feature>
<evidence type="ECO:0000313" key="14">
    <source>
        <dbReference type="Proteomes" id="UP000593563"/>
    </source>
</evidence>
<feature type="domain" description="B box-type" evidence="11">
    <location>
        <begin position="1"/>
        <end position="47"/>
    </location>
</feature>
<dbReference type="GO" id="GO:0005634">
    <property type="term" value="C:nucleus"/>
    <property type="evidence" value="ECO:0007669"/>
    <property type="project" value="UniProtKB-SubCell"/>
</dbReference>
<feature type="compositionally biased region" description="Polar residues" evidence="10">
    <location>
        <begin position="334"/>
        <end position="350"/>
    </location>
</feature>
<evidence type="ECO:0000313" key="13">
    <source>
        <dbReference type="EMBL" id="KAF1001563.1"/>
    </source>
</evidence>
<evidence type="ECO:0000256" key="7">
    <source>
        <dbReference type="ARBA" id="ARBA00023242"/>
    </source>
</evidence>
<dbReference type="InterPro" id="IPR049808">
    <property type="entry name" value="CONSTANS-like_Bbox1"/>
</dbReference>
<dbReference type="PANTHER" id="PTHR31717">
    <property type="entry name" value="ZINC FINGER PROTEIN CONSTANS-LIKE 10"/>
    <property type="match status" value="1"/>
</dbReference>
<dbReference type="GO" id="GO:0006355">
    <property type="term" value="P:regulation of DNA-templated transcription"/>
    <property type="evidence" value="ECO:0007669"/>
    <property type="project" value="UniProtKB-ARBA"/>
</dbReference>
<dbReference type="Pfam" id="PF06203">
    <property type="entry name" value="CCT"/>
    <property type="match status" value="1"/>
</dbReference>
<evidence type="ECO:0000256" key="4">
    <source>
        <dbReference type="ARBA" id="ARBA00022737"/>
    </source>
</evidence>
<dbReference type="AlphaFoldDB" id="A0A6L5B892"/>
<feature type="domain" description="CCT" evidence="12">
    <location>
        <begin position="346"/>
        <end position="388"/>
    </location>
</feature>
<feature type="domain" description="B box-type" evidence="11">
    <location>
        <begin position="43"/>
        <end position="87"/>
    </location>
</feature>
<name>A0A6L5B892_APIGR</name>
<protein>
    <submittedName>
        <fullName evidence="13">Uncharacterized protein</fullName>
    </submittedName>
</protein>
<evidence type="ECO:0000256" key="9">
    <source>
        <dbReference type="PROSITE-ProRule" id="PRU00357"/>
    </source>
</evidence>
<organism evidence="13 14">
    <name type="scientific">Apium graveolens</name>
    <name type="common">Celery</name>
    <dbReference type="NCBI Taxonomy" id="4045"/>
    <lineage>
        <taxon>Eukaryota</taxon>
        <taxon>Viridiplantae</taxon>
        <taxon>Streptophyta</taxon>
        <taxon>Embryophyta</taxon>
        <taxon>Tracheophyta</taxon>
        <taxon>Spermatophyta</taxon>
        <taxon>Magnoliopsida</taxon>
        <taxon>eudicotyledons</taxon>
        <taxon>Gunneridae</taxon>
        <taxon>Pentapetalae</taxon>
        <taxon>asterids</taxon>
        <taxon>campanulids</taxon>
        <taxon>Apiales</taxon>
        <taxon>Apiaceae</taxon>
        <taxon>Apioideae</taxon>
        <taxon>apioid superclade</taxon>
        <taxon>Apieae</taxon>
        <taxon>Apium</taxon>
    </lineage>
</organism>
<accession>A0A6L5B892</accession>
<keyword evidence="6" id="KW-0862">Zinc</keyword>
<evidence type="ECO:0000256" key="1">
    <source>
        <dbReference type="ARBA" id="ARBA00004123"/>
    </source>
</evidence>
<keyword evidence="3" id="KW-0479">Metal-binding</keyword>
<gene>
    <name evidence="13" type="ORF">AG4045_002719</name>
</gene>
<evidence type="ECO:0000256" key="10">
    <source>
        <dbReference type="SAM" id="MobiDB-lite"/>
    </source>
</evidence>
<reference evidence="13" key="1">
    <citation type="submission" date="2020-01" db="EMBL/GenBank/DDBJ databases">
        <title>The Celery Genome Sequence Reveals Sequential Paleo-tetraploidization, Resistance Gene Elimination, Karyotype Evolution, and Functional Innovation in Apiales.</title>
        <authorList>
            <person name="Song X."/>
        </authorList>
    </citation>
    <scope>NUCLEOTIDE SEQUENCE</scope>
    <source>
        <tissue evidence="13">Leaf</tissue>
    </source>
</reference>
<dbReference type="EMBL" id="WRXP01003799">
    <property type="protein sequence ID" value="KAF1001563.1"/>
    <property type="molecule type" value="Genomic_DNA"/>
</dbReference>
<dbReference type="Proteomes" id="UP000593563">
    <property type="component" value="Unassembled WGS sequence"/>
</dbReference>
<evidence type="ECO:0000256" key="2">
    <source>
        <dbReference type="ARBA" id="ARBA00010024"/>
    </source>
</evidence>
<dbReference type="InterPro" id="IPR010402">
    <property type="entry name" value="CCT_domain"/>
</dbReference>
<keyword evidence="7 9" id="KW-0539">Nucleus</keyword>
<keyword evidence="14" id="KW-1185">Reference proteome</keyword>
<evidence type="ECO:0000256" key="5">
    <source>
        <dbReference type="ARBA" id="ARBA00022771"/>
    </source>
</evidence>
<keyword evidence="4" id="KW-0677">Repeat</keyword>
<dbReference type="PROSITE" id="PS51017">
    <property type="entry name" value="CCT"/>
    <property type="match status" value="1"/>
</dbReference>